<protein>
    <submittedName>
        <fullName evidence="4">Uncharacterized protein</fullName>
    </submittedName>
</protein>
<dbReference type="SMART" id="SM00268">
    <property type="entry name" value="ACTIN"/>
    <property type="match status" value="1"/>
</dbReference>
<comment type="similarity">
    <text evidence="3">Belongs to the actin family.</text>
</comment>
<reference evidence="4" key="2">
    <citation type="submission" date="2025-09" db="UniProtKB">
        <authorList>
            <consortium name="Ensembl"/>
        </authorList>
    </citation>
    <scope>IDENTIFICATION</scope>
</reference>
<accession>A0A3B3Y3J3</accession>
<dbReference type="InterPro" id="IPR043129">
    <property type="entry name" value="ATPase_NBD"/>
</dbReference>
<dbReference type="Ensembl" id="ENSPMET00000014658.1">
    <property type="protein sequence ID" value="ENSPMEP00000021685.1"/>
    <property type="gene ID" value="ENSPMEG00000002034.1"/>
</dbReference>
<keyword evidence="5" id="KW-1185">Reference proteome</keyword>
<keyword evidence="1" id="KW-0558">Oxidation</keyword>
<dbReference type="FunFam" id="3.30.420.40:FF:000058">
    <property type="entry name" value="Putative actin-related protein 5"/>
    <property type="match status" value="1"/>
</dbReference>
<evidence type="ECO:0000256" key="2">
    <source>
        <dbReference type="ARBA" id="ARBA00038582"/>
    </source>
</evidence>
<dbReference type="Gene3D" id="3.90.640.10">
    <property type="entry name" value="Actin, Chain A, domain 4"/>
    <property type="match status" value="1"/>
</dbReference>
<organism evidence="4 5">
    <name type="scientific">Poecilia mexicana</name>
    <dbReference type="NCBI Taxonomy" id="48701"/>
    <lineage>
        <taxon>Eukaryota</taxon>
        <taxon>Metazoa</taxon>
        <taxon>Chordata</taxon>
        <taxon>Craniata</taxon>
        <taxon>Vertebrata</taxon>
        <taxon>Euteleostomi</taxon>
        <taxon>Actinopterygii</taxon>
        <taxon>Neopterygii</taxon>
        <taxon>Teleostei</taxon>
        <taxon>Neoteleostei</taxon>
        <taxon>Acanthomorphata</taxon>
        <taxon>Ovalentaria</taxon>
        <taxon>Atherinomorphae</taxon>
        <taxon>Cyprinodontiformes</taxon>
        <taxon>Poeciliidae</taxon>
        <taxon>Poeciliinae</taxon>
        <taxon>Poecilia</taxon>
    </lineage>
</organism>
<evidence type="ECO:0000256" key="3">
    <source>
        <dbReference type="RuleBase" id="RU000487"/>
    </source>
</evidence>
<evidence type="ECO:0000256" key="1">
    <source>
        <dbReference type="ARBA" id="ARBA00023097"/>
    </source>
</evidence>
<dbReference type="PROSITE" id="PS00432">
    <property type="entry name" value="ACTINS_2"/>
    <property type="match status" value="1"/>
</dbReference>
<name>A0A3B3Y3J3_9TELE</name>
<reference evidence="4" key="1">
    <citation type="submission" date="2025-08" db="UniProtKB">
        <authorList>
            <consortium name="Ensembl"/>
        </authorList>
    </citation>
    <scope>IDENTIFICATION</scope>
</reference>
<sequence length="224" mass="24500">AAAAAHLFLCSKFLIMFHPEGMVMESGDGCSHVVPVYEGYALPQAVLRLNLGGADLTDYLAAGLLNLQNRKQSERIQTVLTRDLFSLLASFPSPPSVCCLSLQTVNVFSFSWLTEVCVFLDMDSSGVHQTVHSSIMKCELDVRKNLFSTILLSGGSTLFSGFSDRMKKEISRLAPPGIIAPAERQLSVWSGGSILASLSSFQEMWISKQEYDESGPGIVHRKCF</sequence>
<dbReference type="InterPro" id="IPR004000">
    <property type="entry name" value="Actin"/>
</dbReference>
<dbReference type="STRING" id="48701.ENSPMEP00000021685"/>
<comment type="subunit">
    <text evidence="2">Polymerization of globular actin (G-actin) leads to a structural filament (F-actin) in the form of a two-stranded helix. Each actin can bind to 4 others.</text>
</comment>
<dbReference type="Proteomes" id="UP000261480">
    <property type="component" value="Unplaced"/>
</dbReference>
<dbReference type="SUPFAM" id="SSF53067">
    <property type="entry name" value="Actin-like ATPase domain"/>
    <property type="match status" value="1"/>
</dbReference>
<evidence type="ECO:0000313" key="5">
    <source>
        <dbReference type="Proteomes" id="UP000261480"/>
    </source>
</evidence>
<dbReference type="AlphaFoldDB" id="A0A3B3Y3J3"/>
<dbReference type="InterPro" id="IPR004001">
    <property type="entry name" value="Actin_CS"/>
</dbReference>
<dbReference type="Gene3D" id="3.30.420.40">
    <property type="match status" value="3"/>
</dbReference>
<dbReference type="Pfam" id="PF00022">
    <property type="entry name" value="Actin"/>
    <property type="match status" value="2"/>
</dbReference>
<dbReference type="PANTHER" id="PTHR11937">
    <property type="entry name" value="ACTIN"/>
    <property type="match status" value="1"/>
</dbReference>
<proteinExistence type="inferred from homology"/>
<evidence type="ECO:0000313" key="4">
    <source>
        <dbReference type="Ensembl" id="ENSPMEP00000021685.1"/>
    </source>
</evidence>